<proteinExistence type="predicted"/>
<reference evidence="2 3" key="1">
    <citation type="submission" date="2021-06" db="EMBL/GenBank/DDBJ databases">
        <title>Caerostris darwini draft genome.</title>
        <authorList>
            <person name="Kono N."/>
            <person name="Arakawa K."/>
        </authorList>
    </citation>
    <scope>NUCLEOTIDE SEQUENCE [LARGE SCALE GENOMIC DNA]</scope>
</reference>
<dbReference type="InterPro" id="IPR040676">
    <property type="entry name" value="DUF5641"/>
</dbReference>
<evidence type="ECO:0000313" key="3">
    <source>
        <dbReference type="Proteomes" id="UP001054837"/>
    </source>
</evidence>
<evidence type="ECO:0000259" key="1">
    <source>
        <dbReference type="Pfam" id="PF18701"/>
    </source>
</evidence>
<organism evidence="2 3">
    <name type="scientific">Caerostris darwini</name>
    <dbReference type="NCBI Taxonomy" id="1538125"/>
    <lineage>
        <taxon>Eukaryota</taxon>
        <taxon>Metazoa</taxon>
        <taxon>Ecdysozoa</taxon>
        <taxon>Arthropoda</taxon>
        <taxon>Chelicerata</taxon>
        <taxon>Arachnida</taxon>
        <taxon>Araneae</taxon>
        <taxon>Araneomorphae</taxon>
        <taxon>Entelegynae</taxon>
        <taxon>Araneoidea</taxon>
        <taxon>Araneidae</taxon>
        <taxon>Caerostris</taxon>
    </lineage>
</organism>
<comment type="caution">
    <text evidence="2">The sequence shown here is derived from an EMBL/GenBank/DDBJ whole genome shotgun (WGS) entry which is preliminary data.</text>
</comment>
<keyword evidence="3" id="KW-1185">Reference proteome</keyword>
<sequence length="132" mass="15335">MYSDNGTNLGQKRFETIRNRLRKLKVNLESKKFVGNLKYPFTGRVLEKYPGKDGIIRLAKLRTEKGNILRPIQRLYPMELTPNYEQVVPETQKVPKVVTEYPELSTDSNETVPVSRSGREIKPVKRHGFINF</sequence>
<dbReference type="EMBL" id="BPLQ01012127">
    <property type="protein sequence ID" value="GIY62763.1"/>
    <property type="molecule type" value="Genomic_DNA"/>
</dbReference>
<name>A0AAV4UYT2_9ARAC</name>
<evidence type="ECO:0000313" key="2">
    <source>
        <dbReference type="EMBL" id="GIY62763.1"/>
    </source>
</evidence>
<feature type="domain" description="DUF5641" evidence="1">
    <location>
        <begin position="42"/>
        <end position="77"/>
    </location>
</feature>
<accession>A0AAV4UYT2</accession>
<dbReference type="AlphaFoldDB" id="A0AAV4UYT2"/>
<gene>
    <name evidence="2" type="ORF">CDAR_84671</name>
</gene>
<dbReference type="Proteomes" id="UP001054837">
    <property type="component" value="Unassembled WGS sequence"/>
</dbReference>
<dbReference type="Pfam" id="PF18701">
    <property type="entry name" value="DUF5641"/>
    <property type="match status" value="1"/>
</dbReference>
<protein>
    <recommendedName>
        <fullName evidence="1">DUF5641 domain-containing protein</fullName>
    </recommendedName>
</protein>